<dbReference type="InterPro" id="IPR021327">
    <property type="entry name" value="DUF2934"/>
</dbReference>
<name>A0A1S9GDK9_9HYPH</name>
<dbReference type="RefSeq" id="WP_077980188.1">
    <property type="nucleotide sequence ID" value="NZ_JAAXQQ010000016.1"/>
</dbReference>
<gene>
    <name evidence="4" type="ORF">EV131_12715</name>
    <name evidence="2" type="ORF">FHS25_006768</name>
    <name evidence="3" type="ORF">HFO74_34285</name>
</gene>
<evidence type="ECO:0000313" key="2">
    <source>
        <dbReference type="EMBL" id="MBB3166252.1"/>
    </source>
</evidence>
<reference evidence="3" key="2">
    <citation type="submission" date="2020-04" db="EMBL/GenBank/DDBJ databases">
        <title>Global-level population genomics supports evidence of horizontal gene transfer on evolution of Rhizobia in Lentils.</title>
        <authorList>
            <person name="Gai Y."/>
            <person name="Cook D."/>
            <person name="Riely B."/>
        </authorList>
    </citation>
    <scope>NUCLEOTIDE SEQUENCE</scope>
    <source>
        <strain evidence="3">TLR9</strain>
    </source>
</reference>
<feature type="region of interest" description="Disordered" evidence="1">
    <location>
        <begin position="1"/>
        <end position="95"/>
    </location>
</feature>
<organism evidence="4 5">
    <name type="scientific">Rhizobium laguerreae</name>
    <dbReference type="NCBI Taxonomy" id="1076926"/>
    <lineage>
        <taxon>Bacteria</taxon>
        <taxon>Pseudomonadati</taxon>
        <taxon>Pseudomonadota</taxon>
        <taxon>Alphaproteobacteria</taxon>
        <taxon>Hyphomicrobiales</taxon>
        <taxon>Rhizobiaceae</taxon>
        <taxon>Rhizobium/Agrobacterium group</taxon>
        <taxon>Rhizobium</taxon>
    </lineage>
</organism>
<dbReference type="EMBL" id="JAAXQQ010000016">
    <property type="protein sequence ID" value="MBY3068412.1"/>
    <property type="molecule type" value="Genomic_DNA"/>
</dbReference>
<reference evidence="2 6" key="3">
    <citation type="submission" date="2020-08" db="EMBL/GenBank/DDBJ databases">
        <title>Genomic Encyclopedia of Type Strains, Phase III (KMG-III): the genomes of soil and plant-associated and newly described type strains.</title>
        <authorList>
            <person name="Whitman W."/>
        </authorList>
    </citation>
    <scope>NUCLEOTIDE SEQUENCE [LARGE SCALE GENOMIC DNA]</scope>
    <source>
        <strain evidence="2 6">CECT 8280</strain>
    </source>
</reference>
<dbReference type="Proteomes" id="UP000542811">
    <property type="component" value="Unassembled WGS sequence"/>
</dbReference>
<sequence length="95" mass="9790">MEDRDRENRIRERAHQIWEREGGGEGNQERNWEQATREIDAENAAAGEGDDGKTGSTGSASGLQGGGTSPGGGPASGVDSMAVPRKSGRGGPGPN</sequence>
<dbReference type="EMBL" id="SMBI01000027">
    <property type="protein sequence ID" value="TCU13266.1"/>
    <property type="molecule type" value="Genomic_DNA"/>
</dbReference>
<reference evidence="4 5" key="1">
    <citation type="submission" date="2019-03" db="EMBL/GenBank/DDBJ databases">
        <title>Genomic Encyclopedia of Type Strains, Phase IV (KMG-V): Genome sequencing to study the core and pangenomes of soil and plant-associated prokaryotes.</title>
        <authorList>
            <person name="Whitman W."/>
        </authorList>
    </citation>
    <scope>NUCLEOTIDE SEQUENCE [LARGE SCALE GENOMIC DNA]</scope>
    <source>
        <strain evidence="4 5">FB403</strain>
    </source>
</reference>
<keyword evidence="6" id="KW-1185">Reference proteome</keyword>
<comment type="caution">
    <text evidence="4">The sequence shown here is derived from an EMBL/GenBank/DDBJ whole genome shotgun (WGS) entry which is preliminary data.</text>
</comment>
<feature type="compositionally biased region" description="Basic and acidic residues" evidence="1">
    <location>
        <begin position="1"/>
        <end position="40"/>
    </location>
</feature>
<proteinExistence type="predicted"/>
<dbReference type="Proteomes" id="UP000295021">
    <property type="component" value="Unassembled WGS sequence"/>
</dbReference>
<dbReference type="EMBL" id="JACHXX010000015">
    <property type="protein sequence ID" value="MBB3166252.1"/>
    <property type="molecule type" value="Genomic_DNA"/>
</dbReference>
<protein>
    <submittedName>
        <fullName evidence="3">DUF2934 domain-containing protein</fullName>
    </submittedName>
    <submittedName>
        <fullName evidence="4">DUF2934 family protein</fullName>
    </submittedName>
    <submittedName>
        <fullName evidence="2">Membrane protein YgcG</fullName>
    </submittedName>
</protein>
<dbReference type="AlphaFoldDB" id="A0A1S9GDK9"/>
<dbReference type="GeneID" id="99864217"/>
<feature type="compositionally biased region" description="Gly residues" evidence="1">
    <location>
        <begin position="63"/>
        <end position="75"/>
    </location>
</feature>
<evidence type="ECO:0000256" key="1">
    <source>
        <dbReference type="SAM" id="MobiDB-lite"/>
    </source>
</evidence>
<evidence type="ECO:0000313" key="6">
    <source>
        <dbReference type="Proteomes" id="UP000542811"/>
    </source>
</evidence>
<evidence type="ECO:0000313" key="4">
    <source>
        <dbReference type="EMBL" id="TCU13266.1"/>
    </source>
</evidence>
<evidence type="ECO:0000313" key="3">
    <source>
        <dbReference type="EMBL" id="MBY3068412.1"/>
    </source>
</evidence>
<evidence type="ECO:0000313" key="5">
    <source>
        <dbReference type="Proteomes" id="UP000295021"/>
    </source>
</evidence>
<accession>A0A1S9GDK9</accession>
<dbReference type="Pfam" id="PF11154">
    <property type="entry name" value="DUF2934"/>
    <property type="match status" value="1"/>
</dbReference>
<dbReference type="Proteomes" id="UP000758022">
    <property type="component" value="Unassembled WGS sequence"/>
</dbReference>